<protein>
    <submittedName>
        <fullName evidence="6">Daunorubicin resistance ABC transporter ATPase subunit</fullName>
    </submittedName>
</protein>
<keyword evidence="4" id="KW-0067">ATP-binding</keyword>
<keyword evidence="2" id="KW-0813">Transport</keyword>
<evidence type="ECO:0000256" key="1">
    <source>
        <dbReference type="ARBA" id="ARBA00005417"/>
    </source>
</evidence>
<organism evidence="6">
    <name type="scientific">mine drainage metagenome</name>
    <dbReference type="NCBI Taxonomy" id="410659"/>
    <lineage>
        <taxon>unclassified sequences</taxon>
        <taxon>metagenomes</taxon>
        <taxon>ecological metagenomes</taxon>
    </lineage>
</organism>
<keyword evidence="3" id="KW-0547">Nucleotide-binding</keyword>
<dbReference type="PANTHER" id="PTHR42711:SF5">
    <property type="entry name" value="ABC TRANSPORTER ATP-BINDING PROTEIN NATA"/>
    <property type="match status" value="1"/>
</dbReference>
<evidence type="ECO:0000256" key="3">
    <source>
        <dbReference type="ARBA" id="ARBA00022741"/>
    </source>
</evidence>
<dbReference type="Gene3D" id="3.40.50.300">
    <property type="entry name" value="P-loop containing nucleotide triphosphate hydrolases"/>
    <property type="match status" value="1"/>
</dbReference>
<evidence type="ECO:0000259" key="5">
    <source>
        <dbReference type="Pfam" id="PF00005"/>
    </source>
</evidence>
<evidence type="ECO:0000256" key="2">
    <source>
        <dbReference type="ARBA" id="ARBA00022448"/>
    </source>
</evidence>
<dbReference type="InterPro" id="IPR050763">
    <property type="entry name" value="ABC_transporter_ATP-binding"/>
</dbReference>
<dbReference type="GO" id="GO:0016887">
    <property type="term" value="F:ATP hydrolysis activity"/>
    <property type="evidence" value="ECO:0007669"/>
    <property type="project" value="InterPro"/>
</dbReference>
<dbReference type="Pfam" id="PF00005">
    <property type="entry name" value="ABC_tran"/>
    <property type="match status" value="1"/>
</dbReference>
<comment type="caution">
    <text evidence="6">The sequence shown here is derived from an EMBL/GenBank/DDBJ whole genome shotgun (WGS) entry which is preliminary data.</text>
</comment>
<dbReference type="GO" id="GO:0005524">
    <property type="term" value="F:ATP binding"/>
    <property type="evidence" value="ECO:0007669"/>
    <property type="project" value="UniProtKB-KW"/>
</dbReference>
<dbReference type="AlphaFoldDB" id="T1A9Z7"/>
<reference evidence="6" key="2">
    <citation type="journal article" date="2014" name="ISME J.">
        <title>Microbial stratification in low pH oxic and suboxic macroscopic growths along an acid mine drainage.</title>
        <authorList>
            <person name="Mendez-Garcia C."/>
            <person name="Mesa V."/>
            <person name="Sprenger R.R."/>
            <person name="Richter M."/>
            <person name="Diez M.S."/>
            <person name="Solano J."/>
            <person name="Bargiela R."/>
            <person name="Golyshina O.V."/>
            <person name="Manteca A."/>
            <person name="Ramos J.L."/>
            <person name="Gallego J.R."/>
            <person name="Llorente I."/>
            <person name="Martins Dos Santos V.A."/>
            <person name="Jensen O.N."/>
            <person name="Pelaez A.I."/>
            <person name="Sanchez J."/>
            <person name="Ferrer M."/>
        </authorList>
    </citation>
    <scope>NUCLEOTIDE SEQUENCE</scope>
</reference>
<dbReference type="InterPro" id="IPR003439">
    <property type="entry name" value="ABC_transporter-like_ATP-bd"/>
</dbReference>
<feature type="domain" description="ABC transporter" evidence="5">
    <location>
        <begin position="21"/>
        <end position="71"/>
    </location>
</feature>
<name>T1A9Z7_9ZZZZ</name>
<comment type="similarity">
    <text evidence="1">Belongs to the ABC transporter superfamily.</text>
</comment>
<accession>T1A9Z7</accession>
<proteinExistence type="inferred from homology"/>
<dbReference type="SUPFAM" id="SSF52540">
    <property type="entry name" value="P-loop containing nucleoside triphosphate hydrolases"/>
    <property type="match status" value="1"/>
</dbReference>
<dbReference type="InterPro" id="IPR027417">
    <property type="entry name" value="P-loop_NTPase"/>
</dbReference>
<evidence type="ECO:0000256" key="4">
    <source>
        <dbReference type="ARBA" id="ARBA00022840"/>
    </source>
</evidence>
<dbReference type="PANTHER" id="PTHR42711">
    <property type="entry name" value="ABC TRANSPORTER ATP-BINDING PROTEIN"/>
    <property type="match status" value="1"/>
</dbReference>
<dbReference type="EMBL" id="AUZY01006667">
    <property type="protein sequence ID" value="EQD53623.1"/>
    <property type="molecule type" value="Genomic_DNA"/>
</dbReference>
<sequence length="73" mass="7590">MSEAAVRCQNLAKRYGAITALRDLTLTVRAGTIFGLLGQNGAGKSTAIRILATLSRPSSGSALVWGSSVTREP</sequence>
<gene>
    <name evidence="6" type="ORF">B1B_10134</name>
</gene>
<evidence type="ECO:0000313" key="6">
    <source>
        <dbReference type="EMBL" id="EQD53623.1"/>
    </source>
</evidence>
<feature type="non-terminal residue" evidence="6">
    <location>
        <position position="73"/>
    </location>
</feature>
<reference evidence="6" key="1">
    <citation type="submission" date="2013-08" db="EMBL/GenBank/DDBJ databases">
        <authorList>
            <person name="Mendez C."/>
            <person name="Richter M."/>
            <person name="Ferrer M."/>
            <person name="Sanchez J."/>
        </authorList>
    </citation>
    <scope>NUCLEOTIDE SEQUENCE</scope>
</reference>